<feature type="compositionally biased region" description="Basic residues" evidence="1">
    <location>
        <begin position="40"/>
        <end position="51"/>
    </location>
</feature>
<reference evidence="2" key="1">
    <citation type="journal article" date="2020" name="Nature">
        <title>Giant virus diversity and host interactions through global metagenomics.</title>
        <authorList>
            <person name="Schulz F."/>
            <person name="Roux S."/>
            <person name="Paez-Espino D."/>
            <person name="Jungbluth S."/>
            <person name="Walsh D.A."/>
            <person name="Denef V.J."/>
            <person name="McMahon K.D."/>
            <person name="Konstantinidis K.T."/>
            <person name="Eloe-Fadrosh E.A."/>
            <person name="Kyrpides N.C."/>
            <person name="Woyke T."/>
        </authorList>
    </citation>
    <scope>NUCLEOTIDE SEQUENCE</scope>
    <source>
        <strain evidence="2">GVMAG-M-3300013285-6</strain>
    </source>
</reference>
<sequence>MIKDILPPIIAELEKKITDLEEKVNNMKRPAGTGLSAVRGLHRGNQTRRRR</sequence>
<name>A0A6C0BJD8_9ZZZZ</name>
<proteinExistence type="predicted"/>
<organism evidence="2">
    <name type="scientific">viral metagenome</name>
    <dbReference type="NCBI Taxonomy" id="1070528"/>
    <lineage>
        <taxon>unclassified sequences</taxon>
        <taxon>metagenomes</taxon>
        <taxon>organismal metagenomes</taxon>
    </lineage>
</organism>
<dbReference type="EMBL" id="MN739171">
    <property type="protein sequence ID" value="QHS92170.1"/>
    <property type="molecule type" value="Genomic_DNA"/>
</dbReference>
<dbReference type="AlphaFoldDB" id="A0A6C0BJD8"/>
<accession>A0A6C0BJD8</accession>
<feature type="region of interest" description="Disordered" evidence="1">
    <location>
        <begin position="28"/>
        <end position="51"/>
    </location>
</feature>
<evidence type="ECO:0000313" key="2">
    <source>
        <dbReference type="EMBL" id="QHS92170.1"/>
    </source>
</evidence>
<protein>
    <submittedName>
        <fullName evidence="2">Uncharacterized protein</fullName>
    </submittedName>
</protein>
<evidence type="ECO:0000256" key="1">
    <source>
        <dbReference type="SAM" id="MobiDB-lite"/>
    </source>
</evidence>